<proteinExistence type="predicted"/>
<sequence>MDESYNPLAGGRKGGKPYLTVTEAKLGEMRVDTSCRPAVVPAWLFTLEGYDSPSSRLQQVTVKLDRPIGDRILLDAITGKPVAFKPLHGPSPGWS</sequence>
<dbReference type="EMBL" id="CP108195">
    <property type="protein sequence ID" value="WTS16983.1"/>
    <property type="molecule type" value="Genomic_DNA"/>
</dbReference>
<reference evidence="1" key="1">
    <citation type="submission" date="2022-10" db="EMBL/GenBank/DDBJ databases">
        <title>The complete genomes of actinobacterial strains from the NBC collection.</title>
        <authorList>
            <person name="Joergensen T.S."/>
            <person name="Alvarez Arevalo M."/>
            <person name="Sterndorff E.B."/>
            <person name="Faurdal D."/>
            <person name="Vuksanovic O."/>
            <person name="Mourched A.-S."/>
            <person name="Charusanti P."/>
            <person name="Shaw S."/>
            <person name="Blin K."/>
            <person name="Weber T."/>
        </authorList>
    </citation>
    <scope>NUCLEOTIDE SEQUENCE</scope>
    <source>
        <strain evidence="1">NBC_00119</strain>
    </source>
</reference>
<accession>A0AAU1UHR0</accession>
<organism evidence="1">
    <name type="scientific">Streptomyces sp. NBC_00119</name>
    <dbReference type="NCBI Taxonomy" id="2975659"/>
    <lineage>
        <taxon>Bacteria</taxon>
        <taxon>Bacillati</taxon>
        <taxon>Actinomycetota</taxon>
        <taxon>Actinomycetes</taxon>
        <taxon>Kitasatosporales</taxon>
        <taxon>Streptomycetaceae</taxon>
        <taxon>Streptomyces</taxon>
    </lineage>
</organism>
<protein>
    <submittedName>
        <fullName evidence="1">Uncharacterized protein</fullName>
    </submittedName>
</protein>
<gene>
    <name evidence="1" type="ORF">OHU69_41640</name>
</gene>
<dbReference type="AlphaFoldDB" id="A0AAU1UHR0"/>
<name>A0AAU1UHR0_9ACTN</name>
<evidence type="ECO:0000313" key="1">
    <source>
        <dbReference type="EMBL" id="WTS16983.1"/>
    </source>
</evidence>